<sequence length="69" mass="7718">MFAASPSRKMRPPKAADLCGVSVTTIWRYARTLPDFPKPIKLSPRVTVFDENELVSWLGKRAAESRQAA</sequence>
<dbReference type="InterPro" id="IPR010260">
    <property type="entry name" value="AlpA"/>
</dbReference>
<name>A0ABT3ZPU0_9BURK</name>
<dbReference type="Pfam" id="PF05930">
    <property type="entry name" value="Phage_AlpA"/>
    <property type="match status" value="1"/>
</dbReference>
<comment type="caution">
    <text evidence="1">The sequence shown here is derived from an EMBL/GenBank/DDBJ whole genome shotgun (WGS) entry which is preliminary data.</text>
</comment>
<dbReference type="EMBL" id="JAPMXC010000003">
    <property type="protein sequence ID" value="MCY0388245.1"/>
    <property type="molecule type" value="Genomic_DNA"/>
</dbReference>
<dbReference type="InterPro" id="IPR009061">
    <property type="entry name" value="DNA-bd_dom_put_sf"/>
</dbReference>
<proteinExistence type="predicted"/>
<dbReference type="SUPFAM" id="SSF46955">
    <property type="entry name" value="Putative DNA-binding domain"/>
    <property type="match status" value="1"/>
</dbReference>
<reference evidence="1" key="1">
    <citation type="submission" date="2022-11" db="EMBL/GenBank/DDBJ databases">
        <title>Robbsia betulipollinis sp. nov., isolated from pollen of birch (Betula pendula).</title>
        <authorList>
            <person name="Shi H."/>
            <person name="Ambika Manirajan B."/>
            <person name="Ratering S."/>
            <person name="Geissler-Plaum R."/>
            <person name="Schnell S."/>
        </authorList>
    </citation>
    <scope>NUCLEOTIDE SEQUENCE</scope>
    <source>
        <strain evidence="1">Bb-Pol-6</strain>
    </source>
</reference>
<gene>
    <name evidence="1" type="ORF">OVY01_13555</name>
</gene>
<protein>
    <submittedName>
        <fullName evidence="1">AlpA family phage regulatory protein</fullName>
    </submittedName>
</protein>
<accession>A0ABT3ZPU0</accession>
<dbReference type="Proteomes" id="UP001082899">
    <property type="component" value="Unassembled WGS sequence"/>
</dbReference>
<organism evidence="1 2">
    <name type="scientific">Robbsia betulipollinis</name>
    <dbReference type="NCBI Taxonomy" id="2981849"/>
    <lineage>
        <taxon>Bacteria</taxon>
        <taxon>Pseudomonadati</taxon>
        <taxon>Pseudomonadota</taxon>
        <taxon>Betaproteobacteria</taxon>
        <taxon>Burkholderiales</taxon>
        <taxon>Burkholderiaceae</taxon>
        <taxon>Robbsia</taxon>
    </lineage>
</organism>
<dbReference type="RefSeq" id="WP_267848138.1">
    <property type="nucleotide sequence ID" value="NZ_JAPMXC010000003.1"/>
</dbReference>
<evidence type="ECO:0000313" key="2">
    <source>
        <dbReference type="Proteomes" id="UP001082899"/>
    </source>
</evidence>
<evidence type="ECO:0000313" key="1">
    <source>
        <dbReference type="EMBL" id="MCY0388245.1"/>
    </source>
</evidence>
<keyword evidence="2" id="KW-1185">Reference proteome</keyword>